<dbReference type="SUPFAM" id="SSF52540">
    <property type="entry name" value="P-loop containing nucleoside triphosphate hydrolases"/>
    <property type="match status" value="1"/>
</dbReference>
<dbReference type="STRING" id="387005.A0A183HJM0"/>
<reference evidence="5 6" key="2">
    <citation type="submission" date="2018-11" db="EMBL/GenBank/DDBJ databases">
        <authorList>
            <consortium name="Pathogen Informatics"/>
        </authorList>
    </citation>
    <scope>NUCLEOTIDE SEQUENCE [LARGE SCALE GENOMIC DNA]</scope>
</reference>
<dbReference type="GO" id="GO:0140664">
    <property type="term" value="F:ATP-dependent DNA damage sensor activity"/>
    <property type="evidence" value="ECO:0007669"/>
    <property type="project" value="InterPro"/>
</dbReference>
<evidence type="ECO:0000313" key="6">
    <source>
        <dbReference type="Proteomes" id="UP000267606"/>
    </source>
</evidence>
<keyword evidence="1" id="KW-0547">Nucleotide-binding</keyword>
<dbReference type="GO" id="GO:0030983">
    <property type="term" value="F:mismatched DNA binding"/>
    <property type="evidence" value="ECO:0007669"/>
    <property type="project" value="InterPro"/>
</dbReference>
<dbReference type="SMART" id="SM00534">
    <property type="entry name" value="MUTSac"/>
    <property type="match status" value="1"/>
</dbReference>
<keyword evidence="6" id="KW-1185">Reference proteome</keyword>
<evidence type="ECO:0000259" key="4">
    <source>
        <dbReference type="PROSITE" id="PS00486"/>
    </source>
</evidence>
<feature type="domain" description="DNA mismatch repair proteins mutS family" evidence="4">
    <location>
        <begin position="18"/>
        <end position="34"/>
    </location>
</feature>
<name>A0A183HJM0_9BILA</name>
<organism evidence="7">
    <name type="scientific">Onchocerca flexuosa</name>
    <dbReference type="NCBI Taxonomy" id="387005"/>
    <lineage>
        <taxon>Eukaryota</taxon>
        <taxon>Metazoa</taxon>
        <taxon>Ecdysozoa</taxon>
        <taxon>Nematoda</taxon>
        <taxon>Chromadorea</taxon>
        <taxon>Rhabditida</taxon>
        <taxon>Spirurina</taxon>
        <taxon>Spiruromorpha</taxon>
        <taxon>Filarioidea</taxon>
        <taxon>Onchocercidae</taxon>
        <taxon>Onchocerca</taxon>
    </lineage>
</organism>
<dbReference type="GO" id="GO:0006298">
    <property type="term" value="P:mismatch repair"/>
    <property type="evidence" value="ECO:0007669"/>
    <property type="project" value="InterPro"/>
</dbReference>
<dbReference type="InterPro" id="IPR045076">
    <property type="entry name" value="MutS"/>
</dbReference>
<dbReference type="InterPro" id="IPR027417">
    <property type="entry name" value="P-loop_NTPase"/>
</dbReference>
<evidence type="ECO:0000256" key="1">
    <source>
        <dbReference type="ARBA" id="ARBA00022741"/>
    </source>
</evidence>
<evidence type="ECO:0000313" key="7">
    <source>
        <dbReference type="WBParaSite" id="OFLC_0000768101-mRNA-1"/>
    </source>
</evidence>
<dbReference type="PROSITE" id="PS00486">
    <property type="entry name" value="DNA_MISMATCH_REPAIR_2"/>
    <property type="match status" value="1"/>
</dbReference>
<evidence type="ECO:0000256" key="2">
    <source>
        <dbReference type="ARBA" id="ARBA00022840"/>
    </source>
</evidence>
<keyword evidence="3" id="KW-0238">DNA-binding</keyword>
<protein>
    <submittedName>
        <fullName evidence="7">DNA_MISMATCH_REPAIR_2 domain-containing protein</fullName>
    </submittedName>
</protein>
<dbReference type="AlphaFoldDB" id="A0A183HJM0"/>
<dbReference type="PANTHER" id="PTHR11361">
    <property type="entry name" value="DNA MISMATCH REPAIR PROTEIN MUTS FAMILY MEMBER"/>
    <property type="match status" value="1"/>
</dbReference>
<dbReference type="PANTHER" id="PTHR11361:SF34">
    <property type="entry name" value="DNA MISMATCH REPAIR PROTEIN MSH1, MITOCHONDRIAL"/>
    <property type="match status" value="1"/>
</dbReference>
<dbReference type="GO" id="GO:0005524">
    <property type="term" value="F:ATP binding"/>
    <property type="evidence" value="ECO:0007669"/>
    <property type="project" value="UniProtKB-KW"/>
</dbReference>
<accession>A0A183HJM0</accession>
<dbReference type="WBParaSite" id="OFLC_0000768101-mRNA-1">
    <property type="protein sequence ID" value="OFLC_0000768101-mRNA-1"/>
    <property type="gene ID" value="OFLC_0000768101"/>
</dbReference>
<reference evidence="7" key="1">
    <citation type="submission" date="2016-06" db="UniProtKB">
        <authorList>
            <consortium name="WormBaseParasite"/>
        </authorList>
    </citation>
    <scope>IDENTIFICATION</scope>
</reference>
<dbReference type="Pfam" id="PF00488">
    <property type="entry name" value="MutS_V"/>
    <property type="match status" value="1"/>
</dbReference>
<evidence type="ECO:0000256" key="3">
    <source>
        <dbReference type="ARBA" id="ARBA00023125"/>
    </source>
</evidence>
<dbReference type="GO" id="GO:0005634">
    <property type="term" value="C:nucleus"/>
    <property type="evidence" value="ECO:0007669"/>
    <property type="project" value="TreeGrafter"/>
</dbReference>
<proteinExistence type="predicted"/>
<evidence type="ECO:0000313" key="5">
    <source>
        <dbReference type="EMBL" id="VDO52169.1"/>
    </source>
</evidence>
<dbReference type="Gene3D" id="3.40.50.300">
    <property type="entry name" value="P-loop containing nucleotide triphosphate hydrolases"/>
    <property type="match status" value="1"/>
</dbReference>
<sequence>MAEMNDCASILESATCHSLVIVDELGRGTSTYDGFGLAWAIAEDIVSRVKCFCIYATHYHELTGLSPIYPKQLKNVCTASEIDENGQLILLYKVIPGVAVRSFGLNIGKMIGLPDNVLQVASDMLEKLEARNSKLSPDEEELYKKIHSLGDDELRRQLLDNVMNEEGD</sequence>
<gene>
    <name evidence="5" type="ORF">OFLC_LOCUS7683</name>
</gene>
<keyword evidence="2" id="KW-0067">ATP-binding</keyword>
<dbReference type="EMBL" id="UZAJ01008188">
    <property type="protein sequence ID" value="VDO52169.1"/>
    <property type="molecule type" value="Genomic_DNA"/>
</dbReference>
<dbReference type="InterPro" id="IPR000432">
    <property type="entry name" value="DNA_mismatch_repair_MutS_C"/>
</dbReference>
<dbReference type="Proteomes" id="UP000267606">
    <property type="component" value="Unassembled WGS sequence"/>
</dbReference>